<comment type="caution">
    <text evidence="2">The sequence shown here is derived from an EMBL/GenBank/DDBJ whole genome shotgun (WGS) entry which is preliminary data.</text>
</comment>
<dbReference type="Proteomes" id="UP000188268">
    <property type="component" value="Unassembled WGS sequence"/>
</dbReference>
<dbReference type="EMBL" id="AWWV01014531">
    <property type="protein sequence ID" value="OMO56151.1"/>
    <property type="molecule type" value="Genomic_DNA"/>
</dbReference>
<feature type="compositionally biased region" description="Acidic residues" evidence="1">
    <location>
        <begin position="101"/>
        <end position="111"/>
    </location>
</feature>
<keyword evidence="3" id="KW-1185">Reference proteome</keyword>
<name>A0A1R3GDL4_COCAP</name>
<proteinExistence type="predicted"/>
<sequence>MSSECESEFSKPCPTLEQLSSSSSSEASPPEKKQKLDESSLKANMQGNQLCCLNVTEPCPTLEQLSSSSSSEASPPEKKQKLDESSSKANMQEKSVPPDVEAVDCETSSESDFDFEAIDEEEKKELIEYIIGSSPEFKDWDTESLWKLLLVHGPTPKPGDRFPNGKRLMTDAEYKEYNAALAASRGFHVPSLPEDVTSVGRMIPLKLDVDENTREKLKPVCLAAVDYLKSERNVDYKYQKLEKDNTCIAGNGVNHYLTFQAFNPVNATTETFEAVVLMGIPEKEGDDFPYTVLYCEEAKADSGKTGTKVVVVENFGSKSIESCFVILMLEDLWSFTGNFMLL</sequence>
<dbReference type="OrthoDB" id="1625419at2759"/>
<feature type="compositionally biased region" description="Basic and acidic residues" evidence="1">
    <location>
        <begin position="29"/>
        <end position="40"/>
    </location>
</feature>
<dbReference type="AlphaFoldDB" id="A0A1R3GDL4"/>
<accession>A0A1R3GDL4</accession>
<organism evidence="2 3">
    <name type="scientific">Corchorus capsularis</name>
    <name type="common">Jute</name>
    <dbReference type="NCBI Taxonomy" id="210143"/>
    <lineage>
        <taxon>Eukaryota</taxon>
        <taxon>Viridiplantae</taxon>
        <taxon>Streptophyta</taxon>
        <taxon>Embryophyta</taxon>
        <taxon>Tracheophyta</taxon>
        <taxon>Spermatophyta</taxon>
        <taxon>Magnoliopsida</taxon>
        <taxon>eudicotyledons</taxon>
        <taxon>Gunneridae</taxon>
        <taxon>Pentapetalae</taxon>
        <taxon>rosids</taxon>
        <taxon>malvids</taxon>
        <taxon>Malvales</taxon>
        <taxon>Malvaceae</taxon>
        <taxon>Grewioideae</taxon>
        <taxon>Apeibeae</taxon>
        <taxon>Corchorus</taxon>
    </lineage>
</organism>
<evidence type="ECO:0000313" key="2">
    <source>
        <dbReference type="EMBL" id="OMO56151.1"/>
    </source>
</evidence>
<gene>
    <name evidence="2" type="ORF">CCACVL1_26727</name>
</gene>
<protein>
    <submittedName>
        <fullName evidence="2">Uncharacterized protein</fullName>
    </submittedName>
</protein>
<dbReference type="Gramene" id="OMO56151">
    <property type="protein sequence ID" value="OMO56151"/>
    <property type="gene ID" value="CCACVL1_26727"/>
</dbReference>
<evidence type="ECO:0000313" key="3">
    <source>
        <dbReference type="Proteomes" id="UP000188268"/>
    </source>
</evidence>
<reference evidence="2 3" key="1">
    <citation type="submission" date="2013-09" db="EMBL/GenBank/DDBJ databases">
        <title>Corchorus capsularis genome sequencing.</title>
        <authorList>
            <person name="Alam M."/>
            <person name="Haque M.S."/>
            <person name="Islam M.S."/>
            <person name="Emdad E.M."/>
            <person name="Islam M.M."/>
            <person name="Ahmed B."/>
            <person name="Halim A."/>
            <person name="Hossen Q.M.M."/>
            <person name="Hossain M.Z."/>
            <person name="Ahmed R."/>
            <person name="Khan M.M."/>
            <person name="Islam R."/>
            <person name="Rashid M.M."/>
            <person name="Khan S.A."/>
            <person name="Rahman M.S."/>
            <person name="Alam M."/>
        </authorList>
    </citation>
    <scope>NUCLEOTIDE SEQUENCE [LARGE SCALE GENOMIC DNA]</scope>
    <source>
        <strain evidence="3">cv. CVL-1</strain>
        <tissue evidence="2">Whole seedling</tissue>
    </source>
</reference>
<feature type="compositionally biased region" description="Basic and acidic residues" evidence="1">
    <location>
        <begin position="75"/>
        <end position="86"/>
    </location>
</feature>
<feature type="region of interest" description="Disordered" evidence="1">
    <location>
        <begin position="1"/>
        <end position="40"/>
    </location>
</feature>
<evidence type="ECO:0000256" key="1">
    <source>
        <dbReference type="SAM" id="MobiDB-lite"/>
    </source>
</evidence>
<feature type="region of interest" description="Disordered" evidence="1">
    <location>
        <begin position="62"/>
        <end position="111"/>
    </location>
</feature>